<dbReference type="AlphaFoldDB" id="A0A386ZLP0"/>
<sequence length="129" mass="14549">MPNPATPTDPALIARDHSLLMWCDDHPACQYCTETGEGECLEIASENDKLISGECRCGKWSARGDLLDVEGWFNTHLRHIARNSPPGRHHPCASRRPPDERDPKPDSRTLPDVRMLVRPMRMRTPRLGG</sequence>
<dbReference type="EMBL" id="CP032568">
    <property type="protein sequence ID" value="AYF78348.1"/>
    <property type="molecule type" value="Genomic_DNA"/>
</dbReference>
<dbReference type="KEGG" id="nyu:D7D52_36025"/>
<gene>
    <name evidence="2" type="ORF">D7D52_36025</name>
</gene>
<dbReference type="RefSeq" id="WP_120743431.1">
    <property type="nucleotide sequence ID" value="NZ_CP032568.1"/>
</dbReference>
<evidence type="ECO:0000256" key="1">
    <source>
        <dbReference type="SAM" id="MobiDB-lite"/>
    </source>
</evidence>
<feature type="compositionally biased region" description="Basic residues" evidence="1">
    <location>
        <begin position="83"/>
        <end position="93"/>
    </location>
</feature>
<protein>
    <submittedName>
        <fullName evidence="2">Uncharacterized protein</fullName>
    </submittedName>
</protein>
<dbReference type="Proteomes" id="UP000267164">
    <property type="component" value="Chromosome"/>
</dbReference>
<name>A0A386ZLP0_9NOCA</name>
<organism evidence="2 3">
    <name type="scientific">Nocardia yunnanensis</name>
    <dbReference type="NCBI Taxonomy" id="2382165"/>
    <lineage>
        <taxon>Bacteria</taxon>
        <taxon>Bacillati</taxon>
        <taxon>Actinomycetota</taxon>
        <taxon>Actinomycetes</taxon>
        <taxon>Mycobacteriales</taxon>
        <taxon>Nocardiaceae</taxon>
        <taxon>Nocardia</taxon>
    </lineage>
</organism>
<reference evidence="2 3" key="1">
    <citation type="submission" date="2018-09" db="EMBL/GenBank/DDBJ databases">
        <title>Nocardia yunnanensis sp. nov., an actinomycete isolated from a soil sample.</title>
        <authorList>
            <person name="Zhang J."/>
        </authorList>
    </citation>
    <scope>NUCLEOTIDE SEQUENCE [LARGE SCALE GENOMIC DNA]</scope>
    <source>
        <strain evidence="2 3">CFHS0054</strain>
    </source>
</reference>
<feature type="compositionally biased region" description="Basic and acidic residues" evidence="1">
    <location>
        <begin position="96"/>
        <end position="111"/>
    </location>
</feature>
<evidence type="ECO:0000313" key="3">
    <source>
        <dbReference type="Proteomes" id="UP000267164"/>
    </source>
</evidence>
<keyword evidence="3" id="KW-1185">Reference proteome</keyword>
<proteinExistence type="predicted"/>
<feature type="region of interest" description="Disordered" evidence="1">
    <location>
        <begin position="83"/>
        <end position="112"/>
    </location>
</feature>
<evidence type="ECO:0000313" key="2">
    <source>
        <dbReference type="EMBL" id="AYF78348.1"/>
    </source>
</evidence>
<accession>A0A386ZLP0</accession>